<organism evidence="2 3">
    <name type="scientific">Streptomyces nigrescens</name>
    <dbReference type="NCBI Taxonomy" id="1920"/>
    <lineage>
        <taxon>Bacteria</taxon>
        <taxon>Bacillati</taxon>
        <taxon>Actinomycetota</taxon>
        <taxon>Actinomycetes</taxon>
        <taxon>Kitasatosporales</taxon>
        <taxon>Streptomycetaceae</taxon>
        <taxon>Streptomyces</taxon>
    </lineage>
</organism>
<dbReference type="EMBL" id="AP026073">
    <property type="protein sequence ID" value="BDM67657.1"/>
    <property type="molecule type" value="Genomic_DNA"/>
</dbReference>
<keyword evidence="3" id="KW-1185">Reference proteome</keyword>
<dbReference type="Proteomes" id="UP001059597">
    <property type="component" value="Chromosome"/>
</dbReference>
<gene>
    <name evidence="2" type="ORF">HEK616_11440</name>
</gene>
<protein>
    <submittedName>
        <fullName evidence="2">Uncharacterized protein</fullName>
    </submittedName>
</protein>
<evidence type="ECO:0000256" key="1">
    <source>
        <dbReference type="SAM" id="MobiDB-lite"/>
    </source>
</evidence>
<feature type="compositionally biased region" description="Basic and acidic residues" evidence="1">
    <location>
        <begin position="19"/>
        <end position="28"/>
    </location>
</feature>
<sequence>MPSSAGAPERYGCSGGAEPYERREDKRLRPPVRECGRNHFVFSRYKTEGRCDNRGWVGAARLVPGSLRLLGAGLQ</sequence>
<name>A0ABN6QN74_STRNI</name>
<feature type="region of interest" description="Disordered" evidence="1">
    <location>
        <begin position="1"/>
        <end position="28"/>
    </location>
</feature>
<evidence type="ECO:0000313" key="2">
    <source>
        <dbReference type="EMBL" id="BDM67657.1"/>
    </source>
</evidence>
<proteinExistence type="predicted"/>
<accession>A0ABN6QN74</accession>
<evidence type="ECO:0000313" key="3">
    <source>
        <dbReference type="Proteomes" id="UP001059597"/>
    </source>
</evidence>
<reference evidence="2" key="1">
    <citation type="submission" date="2022-06" db="EMBL/GenBank/DDBJ databases">
        <title>Complete genome sequence of Streptomyces nigrescens HEK616.</title>
        <authorList>
            <person name="Asamizu S."/>
            <person name="Onaka H."/>
        </authorList>
    </citation>
    <scope>NUCLEOTIDE SEQUENCE</scope>
    <source>
        <strain evidence="2">HEK616</strain>
    </source>
</reference>